<accession>A0A9Q3F6Y2</accession>
<dbReference type="Proteomes" id="UP000765509">
    <property type="component" value="Unassembled WGS sequence"/>
</dbReference>
<proteinExistence type="predicted"/>
<dbReference type="EMBL" id="AVOT02039643">
    <property type="protein sequence ID" value="MBW0534738.1"/>
    <property type="molecule type" value="Genomic_DNA"/>
</dbReference>
<evidence type="ECO:0000313" key="2">
    <source>
        <dbReference type="Proteomes" id="UP000765509"/>
    </source>
</evidence>
<dbReference type="AlphaFoldDB" id="A0A9Q3F6Y2"/>
<comment type="caution">
    <text evidence="1">The sequence shown here is derived from an EMBL/GenBank/DDBJ whole genome shotgun (WGS) entry which is preliminary data.</text>
</comment>
<protein>
    <submittedName>
        <fullName evidence="1">Uncharacterized protein</fullName>
    </submittedName>
</protein>
<organism evidence="1 2">
    <name type="scientific">Austropuccinia psidii MF-1</name>
    <dbReference type="NCBI Taxonomy" id="1389203"/>
    <lineage>
        <taxon>Eukaryota</taxon>
        <taxon>Fungi</taxon>
        <taxon>Dikarya</taxon>
        <taxon>Basidiomycota</taxon>
        <taxon>Pucciniomycotina</taxon>
        <taxon>Pucciniomycetes</taxon>
        <taxon>Pucciniales</taxon>
        <taxon>Sphaerophragmiaceae</taxon>
        <taxon>Austropuccinia</taxon>
    </lineage>
</organism>
<sequence>MTYRPGHLANLPDALSPWKDIYPERGEEFISKNPINSQQIIKQDEIQASNFFAVKVDSFENFIDSTQKALWQDSHYRNIVEHLGKGKSVQNSSLDSSSQILLFKDQVVVQNDPTIQLIILQKAA</sequence>
<name>A0A9Q3F6Y2_9BASI</name>
<gene>
    <name evidence="1" type="ORF">O181_074453</name>
</gene>
<reference evidence="1" key="1">
    <citation type="submission" date="2021-03" db="EMBL/GenBank/DDBJ databases">
        <title>Draft genome sequence of rust myrtle Austropuccinia psidii MF-1, a brazilian biotype.</title>
        <authorList>
            <person name="Quecine M.C."/>
            <person name="Pachon D.M.R."/>
            <person name="Bonatelli M.L."/>
            <person name="Correr F.H."/>
            <person name="Franceschini L.M."/>
            <person name="Leite T.F."/>
            <person name="Margarido G.R.A."/>
            <person name="Almeida C.A."/>
            <person name="Ferrarezi J.A."/>
            <person name="Labate C.A."/>
        </authorList>
    </citation>
    <scope>NUCLEOTIDE SEQUENCE</scope>
    <source>
        <strain evidence="1">MF-1</strain>
    </source>
</reference>
<dbReference type="OrthoDB" id="4499277at2759"/>
<evidence type="ECO:0000313" key="1">
    <source>
        <dbReference type="EMBL" id="MBW0534738.1"/>
    </source>
</evidence>
<keyword evidence="2" id="KW-1185">Reference proteome</keyword>